<feature type="chain" id="PRO_5016060937" evidence="8">
    <location>
        <begin position="25"/>
        <end position="296"/>
    </location>
</feature>
<feature type="region of interest" description="Disordered" evidence="7">
    <location>
        <begin position="261"/>
        <end position="296"/>
    </location>
</feature>
<proteinExistence type="inferred from homology"/>
<keyword evidence="3 8" id="KW-0732">Signal</keyword>
<evidence type="ECO:0000313" key="9">
    <source>
        <dbReference type="EMBL" id="PZR06761.1"/>
    </source>
</evidence>
<keyword evidence="4" id="KW-0472">Membrane</keyword>
<evidence type="ECO:0000256" key="5">
    <source>
        <dbReference type="ARBA" id="ARBA00023139"/>
    </source>
</evidence>
<dbReference type="PANTHER" id="PTHR30429:SF3">
    <property type="entry name" value="LIPOPROTEIN"/>
    <property type="match status" value="1"/>
</dbReference>
<dbReference type="SUPFAM" id="SSF53850">
    <property type="entry name" value="Periplasmic binding protein-like II"/>
    <property type="match status" value="1"/>
</dbReference>
<evidence type="ECO:0000256" key="7">
    <source>
        <dbReference type="SAM" id="MobiDB-lite"/>
    </source>
</evidence>
<evidence type="ECO:0000256" key="2">
    <source>
        <dbReference type="ARBA" id="ARBA00008973"/>
    </source>
</evidence>
<evidence type="ECO:0000256" key="1">
    <source>
        <dbReference type="ARBA" id="ARBA00004635"/>
    </source>
</evidence>
<organism evidence="9 10">
    <name type="scientific">Corynebacterium kroppenstedtii</name>
    <dbReference type="NCBI Taxonomy" id="161879"/>
    <lineage>
        <taxon>Bacteria</taxon>
        <taxon>Bacillati</taxon>
        <taxon>Actinomycetota</taxon>
        <taxon>Actinomycetes</taxon>
        <taxon>Mycobacteriales</taxon>
        <taxon>Corynebacteriaceae</taxon>
        <taxon>Corynebacterium</taxon>
    </lineage>
</organism>
<feature type="compositionally biased region" description="Basic and acidic residues" evidence="7">
    <location>
        <begin position="283"/>
        <end position="296"/>
    </location>
</feature>
<gene>
    <name evidence="9" type="ORF">DI525_00280</name>
</gene>
<comment type="similarity">
    <text evidence="2">Belongs to the NlpA lipoprotein family.</text>
</comment>
<dbReference type="Gene3D" id="3.40.190.10">
    <property type="entry name" value="Periplasmic binding protein-like II"/>
    <property type="match status" value="2"/>
</dbReference>
<dbReference type="Proteomes" id="UP000249432">
    <property type="component" value="Unassembled WGS sequence"/>
</dbReference>
<reference evidence="9 10" key="1">
    <citation type="submission" date="2017-08" db="EMBL/GenBank/DDBJ databases">
        <title>Infants hospitalized years apart are colonized by the same room-sourced microbial strains.</title>
        <authorList>
            <person name="Brooks B."/>
            <person name="Olm M.R."/>
            <person name="Firek B.A."/>
            <person name="Baker R."/>
            <person name="Thomas B.C."/>
            <person name="Morowitz M.J."/>
            <person name="Banfield J.F."/>
        </authorList>
    </citation>
    <scope>NUCLEOTIDE SEQUENCE [LARGE SCALE GENOMIC DNA]</scope>
    <source>
        <strain evidence="9">S2_003_000_R1_3</strain>
    </source>
</reference>
<dbReference type="PANTHER" id="PTHR30429">
    <property type="entry name" value="D-METHIONINE-BINDING LIPOPROTEIN METQ"/>
    <property type="match status" value="1"/>
</dbReference>
<dbReference type="Pfam" id="PF03180">
    <property type="entry name" value="Lipoprotein_9"/>
    <property type="match status" value="1"/>
</dbReference>
<keyword evidence="5" id="KW-0564">Palmitate</keyword>
<evidence type="ECO:0000256" key="4">
    <source>
        <dbReference type="ARBA" id="ARBA00023136"/>
    </source>
</evidence>
<evidence type="ECO:0000313" key="10">
    <source>
        <dbReference type="Proteomes" id="UP000249432"/>
    </source>
</evidence>
<comment type="subcellular location">
    <subcellularLocation>
        <location evidence="1">Membrane</location>
        <topology evidence="1">Lipid-anchor</topology>
    </subcellularLocation>
</comment>
<evidence type="ECO:0000256" key="8">
    <source>
        <dbReference type="SAM" id="SignalP"/>
    </source>
</evidence>
<dbReference type="AlphaFoldDB" id="A0A2W5V9B2"/>
<keyword evidence="6" id="KW-0449">Lipoprotein</keyword>
<sequence>MVTSLRRLSALILASGLTLTGVTACHPPGESGGGSNTVTIGTTDSSKTAWTVFRQEAEKEGVHLDVQDFSDYNTPNTALSEGVLDVNLFQHIKFLASYNVESNSDLVPVGSTEIVPLALFYKGHTDINDLKDGTSIAIPNDSTNQGRAINLLEAQHLVTLKKTGLLNPTPADIDQSQSKVSVTPVDAAQTATAWGEGTPAVVNNTSLLRAGIDPRTAIAADDPKAENAKPYINVLATRPEKKNDENIKKLVKAWHSDAVQKANAEDTKGTSVSVDLPANQLEDILKDTEKKTREES</sequence>
<evidence type="ECO:0000256" key="3">
    <source>
        <dbReference type="ARBA" id="ARBA00022729"/>
    </source>
</evidence>
<accession>A0A2W5V9B2</accession>
<dbReference type="InterPro" id="IPR004872">
    <property type="entry name" value="Lipoprotein_NlpA"/>
</dbReference>
<name>A0A2W5V9B2_9CORY</name>
<dbReference type="GO" id="GO:0016020">
    <property type="term" value="C:membrane"/>
    <property type="evidence" value="ECO:0007669"/>
    <property type="project" value="UniProtKB-SubCell"/>
</dbReference>
<dbReference type="PROSITE" id="PS51257">
    <property type="entry name" value="PROKAR_LIPOPROTEIN"/>
    <property type="match status" value="1"/>
</dbReference>
<evidence type="ECO:0000256" key="6">
    <source>
        <dbReference type="ARBA" id="ARBA00023288"/>
    </source>
</evidence>
<feature type="signal peptide" evidence="8">
    <location>
        <begin position="1"/>
        <end position="24"/>
    </location>
</feature>
<comment type="caution">
    <text evidence="9">The sequence shown here is derived from an EMBL/GenBank/DDBJ whole genome shotgun (WGS) entry which is preliminary data.</text>
</comment>
<dbReference type="RefSeq" id="WP_303733811.1">
    <property type="nucleotide sequence ID" value="NZ_QFRA01000001.1"/>
</dbReference>
<dbReference type="EMBL" id="QFRA01000001">
    <property type="protein sequence ID" value="PZR06761.1"/>
    <property type="molecule type" value="Genomic_DNA"/>
</dbReference>
<protein>
    <submittedName>
        <fullName evidence="9">Methionine ABC transporter substrate-binding protein</fullName>
    </submittedName>
</protein>